<reference evidence="2 3" key="1">
    <citation type="submission" date="2019-07" db="EMBL/GenBank/DDBJ databases">
        <title>Lysobacter weifangensis sp. nov., isolated from bensulfuron-methyl contaminated farmland soil.</title>
        <authorList>
            <person name="Zhao H."/>
        </authorList>
    </citation>
    <scope>NUCLEOTIDE SEQUENCE [LARGE SCALE GENOMIC DNA]</scope>
    <source>
        <strain evidence="2 3">CC-Bw-6</strain>
    </source>
</reference>
<dbReference type="InterPro" id="IPR032322">
    <property type="entry name" value="DUF4850"/>
</dbReference>
<keyword evidence="1" id="KW-0732">Signal</keyword>
<evidence type="ECO:0000313" key="2">
    <source>
        <dbReference type="EMBL" id="QDQ72506.1"/>
    </source>
</evidence>
<feature type="chain" id="PRO_5022133012" evidence="1">
    <location>
        <begin position="20"/>
        <end position="230"/>
    </location>
</feature>
<dbReference type="Proteomes" id="UP000315891">
    <property type="component" value="Chromosome"/>
</dbReference>
<organism evidence="2 3">
    <name type="scientific">Pseudoluteimonas lycopersici</name>
    <dbReference type="NCBI Taxonomy" id="1324796"/>
    <lineage>
        <taxon>Bacteria</taxon>
        <taxon>Pseudomonadati</taxon>
        <taxon>Pseudomonadota</taxon>
        <taxon>Gammaproteobacteria</taxon>
        <taxon>Lysobacterales</taxon>
        <taxon>Lysobacteraceae</taxon>
        <taxon>Pseudoluteimonas</taxon>
    </lineage>
</organism>
<accession>A0A516V1V5</accession>
<keyword evidence="3" id="KW-1185">Reference proteome</keyword>
<dbReference type="EMBL" id="CP041742">
    <property type="protein sequence ID" value="QDQ72506.1"/>
    <property type="molecule type" value="Genomic_DNA"/>
</dbReference>
<sequence length="230" mass="24894">MMKIIVSAILLFLPATLLAQTFKVTPAGNFVVNDTLIIPAYVVSTEDATSETGELMTPDLPQKNMTARAEISPEMASQLSVYWTYDGWVLVPRGWQLVRAAVGADNSSVYEFREPNNGAGVVSLYDSGGACVGCALSLAAPYFPDAKKEADDMFGQSASGLEAQIHTVKLGKHTLAYSRKNAKGQSVDGLAYYQASDDYEAFTFEVSLPQGQQALATAILNWRLPPKDER</sequence>
<evidence type="ECO:0000256" key="1">
    <source>
        <dbReference type="SAM" id="SignalP"/>
    </source>
</evidence>
<dbReference type="Pfam" id="PF16142">
    <property type="entry name" value="DUF4850"/>
    <property type="match status" value="1"/>
</dbReference>
<evidence type="ECO:0000313" key="3">
    <source>
        <dbReference type="Proteomes" id="UP000315891"/>
    </source>
</evidence>
<proteinExistence type="predicted"/>
<protein>
    <submittedName>
        <fullName evidence="2">DUF4850 domain-containing protein</fullName>
    </submittedName>
</protein>
<dbReference type="AlphaFoldDB" id="A0A516V1V5"/>
<feature type="signal peptide" evidence="1">
    <location>
        <begin position="1"/>
        <end position="19"/>
    </location>
</feature>
<name>A0A516V1V5_9GAMM</name>
<dbReference type="OrthoDB" id="5689080at2"/>
<gene>
    <name evidence="2" type="ORF">FNZ56_00695</name>
</gene>